<evidence type="ECO:0000313" key="2">
    <source>
        <dbReference type="EMBL" id="AMJ77317.1"/>
    </source>
</evidence>
<feature type="transmembrane region" description="Helical" evidence="1">
    <location>
        <begin position="41"/>
        <end position="64"/>
    </location>
</feature>
<dbReference type="RefSeq" id="WP_020744878.1">
    <property type="nucleotide sequence ID" value="NZ_CAKMLI010000012.1"/>
</dbReference>
<proteinExistence type="predicted"/>
<keyword evidence="1" id="KW-0812">Transmembrane</keyword>
<evidence type="ECO:0000256" key="1">
    <source>
        <dbReference type="SAM" id="Phobius"/>
    </source>
</evidence>
<keyword evidence="1" id="KW-0472">Membrane</keyword>
<feature type="transmembrane region" description="Helical" evidence="1">
    <location>
        <begin position="9"/>
        <end position="29"/>
    </location>
</feature>
<dbReference type="AlphaFoldDB" id="A0AAC9ACI5"/>
<sequence length="121" mass="13465">MYLGDWDKAIVRSLLTSSLLLPAIFLIGADNLQSSEIPGLIATFSLYIGVFLLVSIAGWLIIGFPVHWLACKYKKTNYLFYMVLPVTFSLVSGTTNGPWILGVIASVQTLIFRYVVFKNKT</sequence>
<feature type="transmembrane region" description="Helical" evidence="1">
    <location>
        <begin position="99"/>
        <end position="116"/>
    </location>
</feature>
<name>A0AAC9ACI5_9ALTE</name>
<gene>
    <name evidence="2" type="ORF">AV942_02805</name>
</gene>
<feature type="transmembrane region" description="Helical" evidence="1">
    <location>
        <begin position="76"/>
        <end position="93"/>
    </location>
</feature>
<accession>A0AAC9ACI5</accession>
<evidence type="ECO:0000313" key="3">
    <source>
        <dbReference type="Proteomes" id="UP000061468"/>
    </source>
</evidence>
<organism evidence="2 3">
    <name type="scientific">Alteromonas mediterranea</name>
    <dbReference type="NCBI Taxonomy" id="314275"/>
    <lineage>
        <taxon>Bacteria</taxon>
        <taxon>Pseudomonadati</taxon>
        <taxon>Pseudomonadota</taxon>
        <taxon>Gammaproteobacteria</taxon>
        <taxon>Alteromonadales</taxon>
        <taxon>Alteromonadaceae</taxon>
        <taxon>Alteromonas/Salinimonas group</taxon>
        <taxon>Alteromonas</taxon>
    </lineage>
</organism>
<protein>
    <submittedName>
        <fullName evidence="2">Uncharacterized protein</fullName>
    </submittedName>
</protein>
<dbReference type="EMBL" id="CP013928">
    <property type="protein sequence ID" value="AMJ77317.1"/>
    <property type="molecule type" value="Genomic_DNA"/>
</dbReference>
<dbReference type="Proteomes" id="UP000061468">
    <property type="component" value="Chromosome"/>
</dbReference>
<keyword evidence="1" id="KW-1133">Transmembrane helix</keyword>
<reference evidence="2 3" key="1">
    <citation type="submission" date="2015-12" db="EMBL/GenBank/DDBJ databases">
        <title>Intraspecies pangenome expansion in the marine bacterium Alteromonas.</title>
        <authorList>
            <person name="Lopez-Perez M."/>
            <person name="Rodriguez-Valera F."/>
        </authorList>
    </citation>
    <scope>NUCLEOTIDE SEQUENCE [LARGE SCALE GENOMIC DNA]</scope>
    <source>
        <strain evidence="2 3">UM8</strain>
    </source>
</reference>